<dbReference type="KEGG" id="tad:TRIADDRAFT_27464"/>
<dbReference type="NCBIfam" id="TIGR02188">
    <property type="entry name" value="Ac_CoA_lig_AcsA"/>
    <property type="match status" value="1"/>
</dbReference>
<organism evidence="9 10">
    <name type="scientific">Trichoplax adhaerens</name>
    <name type="common">Trichoplax reptans</name>
    <dbReference type="NCBI Taxonomy" id="10228"/>
    <lineage>
        <taxon>Eukaryota</taxon>
        <taxon>Metazoa</taxon>
        <taxon>Placozoa</taxon>
        <taxon>Uniplacotomia</taxon>
        <taxon>Trichoplacea</taxon>
        <taxon>Trichoplacidae</taxon>
        <taxon>Trichoplax</taxon>
    </lineage>
</organism>
<evidence type="ECO:0000313" key="9">
    <source>
        <dbReference type="EMBL" id="EDV23448.1"/>
    </source>
</evidence>
<keyword evidence="3 5" id="KW-0547">Nucleotide-binding</keyword>
<dbReference type="RefSeq" id="XP_002114358.1">
    <property type="nucleotide sequence ID" value="XM_002114322.1"/>
</dbReference>
<dbReference type="EMBL" id="DS985247">
    <property type="protein sequence ID" value="EDV23448.1"/>
    <property type="molecule type" value="Genomic_DNA"/>
</dbReference>
<evidence type="ECO:0000256" key="2">
    <source>
        <dbReference type="ARBA" id="ARBA00022598"/>
    </source>
</evidence>
<feature type="domain" description="Acetyl-coenzyme A synthetase N-terminal" evidence="8">
    <location>
        <begin position="34"/>
        <end position="94"/>
    </location>
</feature>
<evidence type="ECO:0000256" key="3">
    <source>
        <dbReference type="ARBA" id="ARBA00022741"/>
    </source>
</evidence>
<accession>B3S2N4</accession>
<dbReference type="InParanoid" id="B3S2N4"/>
<dbReference type="InterPro" id="IPR025110">
    <property type="entry name" value="AMP-bd_C"/>
</dbReference>
<dbReference type="CDD" id="cd05966">
    <property type="entry name" value="ACS"/>
    <property type="match status" value="1"/>
</dbReference>
<evidence type="ECO:0000259" key="8">
    <source>
        <dbReference type="Pfam" id="PF16177"/>
    </source>
</evidence>
<dbReference type="HOGENOM" id="CLU_000022_3_6_1"/>
<dbReference type="CTD" id="6755251"/>
<dbReference type="PANTHER" id="PTHR24095:SF244">
    <property type="entry name" value="ACETYL-COENZYME A SYNTHETASE"/>
    <property type="match status" value="1"/>
</dbReference>
<dbReference type="Gene3D" id="3.30.300.30">
    <property type="match status" value="1"/>
</dbReference>
<dbReference type="Gene3D" id="3.40.50.12780">
    <property type="entry name" value="N-terminal domain of ligase-like"/>
    <property type="match status" value="1"/>
</dbReference>
<comment type="similarity">
    <text evidence="1 5">Belongs to the ATP-dependent AMP-binding enzyme family.</text>
</comment>
<comment type="catalytic activity">
    <reaction evidence="5">
        <text>acetate + ATP + CoA = acetyl-CoA + AMP + diphosphate</text>
        <dbReference type="Rhea" id="RHEA:23176"/>
        <dbReference type="ChEBI" id="CHEBI:30089"/>
        <dbReference type="ChEBI" id="CHEBI:30616"/>
        <dbReference type="ChEBI" id="CHEBI:33019"/>
        <dbReference type="ChEBI" id="CHEBI:57287"/>
        <dbReference type="ChEBI" id="CHEBI:57288"/>
        <dbReference type="ChEBI" id="CHEBI:456215"/>
        <dbReference type="EC" id="6.2.1.1"/>
    </reaction>
</comment>
<dbReference type="Proteomes" id="UP000009022">
    <property type="component" value="Unassembled WGS sequence"/>
</dbReference>
<keyword evidence="4 5" id="KW-0067">ATP-binding</keyword>
<sequence length="680" mass="76286">MVDIADIEKSALGPVYPPSPRVVAEAHVKSMEEYRKMYDRSINDPVAFWGDIAKQFYWKGAPEGRVFDYNFSKSNGRIFIKFMEGIKTNVCYNVIDRNIENGLGDNVAFYWEGNEPGDDSKVTYSELKRRVCQFANVLKAKGVKKGDHVAIYMPMILELPIAVLACARIGAPHSVVFGGFSAESLVDRILDSKCCLLVTADGLYRGKKLIELKSIADQAFQILKDRNYSLKCCIVVRHLLEDLDKKGPQEPPKRPSNIGWNEELDCWWHEEVANVSDECEPEWLDAEDPLFLLYTSGSTGKPKGVVHTQAGYLLYAATTFKYSFDYHHGDVYFCTADVGWITGHSYVVYGPLANGAPSIVFEGLPVYPDAGRYWDIVDKYKVSKFYTAPTAIRSLMRFGPDYVKKYSRKTLKVLGSVGEPLNPEAWRFYYEVIGNGECSISDTFWQTETGGHVLTPLPGCTPMKPGSVCFPFFGIKPVVLNEDGNEVQGQSEGYLAISQAWPSTMRTVYGDHERYENTYFGKFDGYYCTGDGCFRDKDGYFWITGRIDDCINVSGHLTSTAQVESALIEHDLVAEAAVVSYPHEIKGQCLYAFLTLIKGAEFSDEVVVQLKQQVRQKIGSIAVPDYIQDAPGLPKTRSGKIMRRVLRKIARNDHQLGDISTMADSSIIETLFQLRPASLK</sequence>
<dbReference type="NCBIfam" id="NF001208">
    <property type="entry name" value="PRK00174.1"/>
    <property type="match status" value="1"/>
</dbReference>
<dbReference type="InterPro" id="IPR042099">
    <property type="entry name" value="ANL_N_sf"/>
</dbReference>
<dbReference type="InterPro" id="IPR020845">
    <property type="entry name" value="AMP-binding_CS"/>
</dbReference>
<dbReference type="GO" id="GO:0006085">
    <property type="term" value="P:acetyl-CoA biosynthetic process"/>
    <property type="evidence" value="ECO:0000318"/>
    <property type="project" value="GO_Central"/>
</dbReference>
<evidence type="ECO:0000256" key="1">
    <source>
        <dbReference type="ARBA" id="ARBA00006432"/>
    </source>
</evidence>
<reference evidence="9 10" key="1">
    <citation type="journal article" date="2008" name="Nature">
        <title>The Trichoplax genome and the nature of placozoans.</title>
        <authorList>
            <person name="Srivastava M."/>
            <person name="Begovic E."/>
            <person name="Chapman J."/>
            <person name="Putnam N.H."/>
            <person name="Hellsten U."/>
            <person name="Kawashima T."/>
            <person name="Kuo A."/>
            <person name="Mitros T."/>
            <person name="Salamov A."/>
            <person name="Carpenter M.L."/>
            <person name="Signorovitch A.Y."/>
            <person name="Moreno M.A."/>
            <person name="Kamm K."/>
            <person name="Grimwood J."/>
            <person name="Schmutz J."/>
            <person name="Shapiro H."/>
            <person name="Grigoriev I.V."/>
            <person name="Buss L.W."/>
            <person name="Schierwater B."/>
            <person name="Dellaporta S.L."/>
            <person name="Rokhsar D.S."/>
        </authorList>
    </citation>
    <scope>NUCLEOTIDE SEQUENCE [LARGE SCALE GENOMIC DNA]</scope>
    <source>
        <strain evidence="9 10">Grell-BS-1999</strain>
    </source>
</reference>
<dbReference type="Pfam" id="PF00501">
    <property type="entry name" value="AMP-binding"/>
    <property type="match status" value="1"/>
</dbReference>
<dbReference type="PANTHER" id="PTHR24095">
    <property type="entry name" value="ACETYL-COENZYME A SYNTHETASE"/>
    <property type="match status" value="1"/>
</dbReference>
<dbReference type="InterPro" id="IPR011904">
    <property type="entry name" value="Ac_CoA_lig"/>
</dbReference>
<feature type="domain" description="AMP-binding enzyme C-terminal" evidence="7">
    <location>
        <begin position="562"/>
        <end position="640"/>
    </location>
</feature>
<gene>
    <name evidence="9" type="ORF">TRIADDRAFT_27464</name>
</gene>
<protein>
    <recommendedName>
        <fullName evidence="5">Acetyl-coenzyme A synthetase</fullName>
        <ecNumber evidence="5">6.2.1.1</ecNumber>
    </recommendedName>
</protein>
<dbReference type="AlphaFoldDB" id="B3S2N4"/>
<dbReference type="OMA" id="INVSYNC"/>
<dbReference type="FunFam" id="3.40.50.12780:FF:000001">
    <property type="entry name" value="Acetyl-coenzyme A synthetase"/>
    <property type="match status" value="1"/>
</dbReference>
<proteinExistence type="inferred from homology"/>
<dbReference type="FunFam" id="3.30.300.30:FF:000004">
    <property type="entry name" value="Acetyl-coenzyme A synthetase"/>
    <property type="match status" value="1"/>
</dbReference>
<dbReference type="EC" id="6.2.1.1" evidence="5"/>
<dbReference type="GO" id="GO:0003987">
    <property type="term" value="F:acetate-CoA ligase activity"/>
    <property type="evidence" value="ECO:0000318"/>
    <property type="project" value="GO_Central"/>
</dbReference>
<dbReference type="PROSITE" id="PS00455">
    <property type="entry name" value="AMP_BINDING"/>
    <property type="match status" value="1"/>
</dbReference>
<dbReference type="GO" id="GO:0005524">
    <property type="term" value="F:ATP binding"/>
    <property type="evidence" value="ECO:0007669"/>
    <property type="project" value="UniProtKB-UniRule"/>
</dbReference>
<dbReference type="OrthoDB" id="1706066at2759"/>
<dbReference type="eggNOG" id="KOG1175">
    <property type="taxonomic scope" value="Eukaryota"/>
</dbReference>
<evidence type="ECO:0000256" key="4">
    <source>
        <dbReference type="ARBA" id="ARBA00022840"/>
    </source>
</evidence>
<feature type="domain" description="AMP-dependent synthetase/ligase" evidence="6">
    <location>
        <begin position="104"/>
        <end position="505"/>
    </location>
</feature>
<evidence type="ECO:0000313" key="10">
    <source>
        <dbReference type="Proteomes" id="UP000009022"/>
    </source>
</evidence>
<dbReference type="GO" id="GO:0019427">
    <property type="term" value="P:acetyl-CoA biosynthetic process from acetate"/>
    <property type="evidence" value="ECO:0007669"/>
    <property type="project" value="InterPro"/>
</dbReference>
<name>B3S2N4_TRIAD</name>
<dbReference type="SUPFAM" id="SSF56801">
    <property type="entry name" value="Acetyl-CoA synthetase-like"/>
    <property type="match status" value="1"/>
</dbReference>
<evidence type="ECO:0000259" key="6">
    <source>
        <dbReference type="Pfam" id="PF00501"/>
    </source>
</evidence>
<keyword evidence="10" id="KW-1185">Reference proteome</keyword>
<evidence type="ECO:0000259" key="7">
    <source>
        <dbReference type="Pfam" id="PF13193"/>
    </source>
</evidence>
<evidence type="ECO:0000256" key="5">
    <source>
        <dbReference type="RuleBase" id="RU361147"/>
    </source>
</evidence>
<keyword evidence="2 5" id="KW-0436">Ligase</keyword>
<dbReference type="STRING" id="10228.B3S2N4"/>
<dbReference type="GeneID" id="6755251"/>
<dbReference type="Pfam" id="PF16177">
    <property type="entry name" value="ACAS_N"/>
    <property type="match status" value="1"/>
</dbReference>
<dbReference type="InterPro" id="IPR045851">
    <property type="entry name" value="AMP-bd_C_sf"/>
</dbReference>
<dbReference type="InterPro" id="IPR032387">
    <property type="entry name" value="ACAS_N"/>
</dbReference>
<dbReference type="InterPro" id="IPR000873">
    <property type="entry name" value="AMP-dep_synth/lig_dom"/>
</dbReference>
<dbReference type="PhylomeDB" id="B3S2N4"/>
<dbReference type="Pfam" id="PF13193">
    <property type="entry name" value="AMP-binding_C"/>
    <property type="match status" value="1"/>
</dbReference>
<dbReference type="GO" id="GO:0016208">
    <property type="term" value="F:AMP binding"/>
    <property type="evidence" value="ECO:0007669"/>
    <property type="project" value="InterPro"/>
</dbReference>